<reference evidence="1 2" key="1">
    <citation type="journal article" date="2019" name="Nat. Ecol. Evol.">
        <title>Megaphylogeny resolves global patterns of mushroom evolution.</title>
        <authorList>
            <person name="Varga T."/>
            <person name="Krizsan K."/>
            <person name="Foldi C."/>
            <person name="Dima B."/>
            <person name="Sanchez-Garcia M."/>
            <person name="Sanchez-Ramirez S."/>
            <person name="Szollosi G.J."/>
            <person name="Szarkandi J.G."/>
            <person name="Papp V."/>
            <person name="Albert L."/>
            <person name="Andreopoulos W."/>
            <person name="Angelini C."/>
            <person name="Antonin V."/>
            <person name="Barry K.W."/>
            <person name="Bougher N.L."/>
            <person name="Buchanan P."/>
            <person name="Buyck B."/>
            <person name="Bense V."/>
            <person name="Catcheside P."/>
            <person name="Chovatia M."/>
            <person name="Cooper J."/>
            <person name="Damon W."/>
            <person name="Desjardin D."/>
            <person name="Finy P."/>
            <person name="Geml J."/>
            <person name="Haridas S."/>
            <person name="Hughes K."/>
            <person name="Justo A."/>
            <person name="Karasinski D."/>
            <person name="Kautmanova I."/>
            <person name="Kiss B."/>
            <person name="Kocsube S."/>
            <person name="Kotiranta H."/>
            <person name="LaButti K.M."/>
            <person name="Lechner B.E."/>
            <person name="Liimatainen K."/>
            <person name="Lipzen A."/>
            <person name="Lukacs Z."/>
            <person name="Mihaltcheva S."/>
            <person name="Morgado L.N."/>
            <person name="Niskanen T."/>
            <person name="Noordeloos M.E."/>
            <person name="Ohm R.A."/>
            <person name="Ortiz-Santana B."/>
            <person name="Ovrebo C."/>
            <person name="Racz N."/>
            <person name="Riley R."/>
            <person name="Savchenko A."/>
            <person name="Shiryaev A."/>
            <person name="Soop K."/>
            <person name="Spirin V."/>
            <person name="Szebenyi C."/>
            <person name="Tomsovsky M."/>
            <person name="Tulloss R.E."/>
            <person name="Uehling J."/>
            <person name="Grigoriev I.V."/>
            <person name="Vagvolgyi C."/>
            <person name="Papp T."/>
            <person name="Martin F.M."/>
            <person name="Miettinen O."/>
            <person name="Hibbett D.S."/>
            <person name="Nagy L.G."/>
        </authorList>
    </citation>
    <scope>NUCLEOTIDE SEQUENCE [LARGE SCALE GENOMIC DNA]</scope>
    <source>
        <strain evidence="1 2">FP101781</strain>
    </source>
</reference>
<keyword evidence="2" id="KW-1185">Reference proteome</keyword>
<dbReference type="Proteomes" id="UP000298030">
    <property type="component" value="Unassembled WGS sequence"/>
</dbReference>
<protein>
    <submittedName>
        <fullName evidence="1">Uncharacterized protein</fullName>
    </submittedName>
</protein>
<sequence length="164" mass="17817">MNSTMRVEYYTPVILADASHSPHPSDAIDGPKDFHTRSPQLVRPHELASALSLSERRPLLLPPLPHAISLNALTHTPLPSRVTPGSPSAFFPPHFVVLHVCPPDERLDRRPDIFLPLPSIPTHPTGHICLHPPSALVPILIPSHVGPNLAPNGDPPAIKNWASL</sequence>
<proteinExistence type="predicted"/>
<evidence type="ECO:0000313" key="1">
    <source>
        <dbReference type="EMBL" id="TEB19993.1"/>
    </source>
</evidence>
<comment type="caution">
    <text evidence="1">The sequence shown here is derived from an EMBL/GenBank/DDBJ whole genome shotgun (WGS) entry which is preliminary data.</text>
</comment>
<organism evidence="1 2">
    <name type="scientific">Coprinellus micaceus</name>
    <name type="common">Glistening ink-cap mushroom</name>
    <name type="synonym">Coprinus micaceus</name>
    <dbReference type="NCBI Taxonomy" id="71717"/>
    <lineage>
        <taxon>Eukaryota</taxon>
        <taxon>Fungi</taxon>
        <taxon>Dikarya</taxon>
        <taxon>Basidiomycota</taxon>
        <taxon>Agaricomycotina</taxon>
        <taxon>Agaricomycetes</taxon>
        <taxon>Agaricomycetidae</taxon>
        <taxon>Agaricales</taxon>
        <taxon>Agaricineae</taxon>
        <taxon>Psathyrellaceae</taxon>
        <taxon>Coprinellus</taxon>
    </lineage>
</organism>
<evidence type="ECO:0000313" key="2">
    <source>
        <dbReference type="Proteomes" id="UP000298030"/>
    </source>
</evidence>
<accession>A0A4Y7SEK1</accession>
<dbReference type="EMBL" id="QPFP01000160">
    <property type="protein sequence ID" value="TEB19993.1"/>
    <property type="molecule type" value="Genomic_DNA"/>
</dbReference>
<gene>
    <name evidence="1" type="ORF">FA13DRAFT_294982</name>
</gene>
<name>A0A4Y7SEK1_COPMI</name>
<dbReference type="AlphaFoldDB" id="A0A4Y7SEK1"/>